<evidence type="ECO:0000313" key="5">
    <source>
        <dbReference type="EMBL" id="BAW98349.1"/>
    </source>
</evidence>
<dbReference type="RefSeq" id="YP_009599427.1">
    <property type="nucleotide sequence ID" value="NC_041916.1"/>
</dbReference>
<dbReference type="PANTHER" id="PTHR43280:SF2">
    <property type="entry name" value="HTH-TYPE TRANSCRIPTIONAL REGULATOR EXSA"/>
    <property type="match status" value="1"/>
</dbReference>
<dbReference type="GO" id="GO:0043565">
    <property type="term" value="F:sequence-specific DNA binding"/>
    <property type="evidence" value="ECO:0007669"/>
    <property type="project" value="InterPro"/>
</dbReference>
<dbReference type="GeneID" id="40075156"/>
<dbReference type="PANTHER" id="PTHR43280">
    <property type="entry name" value="ARAC-FAMILY TRANSCRIPTIONAL REGULATOR"/>
    <property type="match status" value="1"/>
</dbReference>
<evidence type="ECO:0000256" key="2">
    <source>
        <dbReference type="ARBA" id="ARBA00023125"/>
    </source>
</evidence>
<dbReference type="PROSITE" id="PS01124">
    <property type="entry name" value="HTH_ARAC_FAMILY_2"/>
    <property type="match status" value="2"/>
</dbReference>
<dbReference type="SMART" id="SM00342">
    <property type="entry name" value="HTH_ARAC"/>
    <property type="match status" value="2"/>
</dbReference>
<keyword evidence="1" id="KW-0805">Transcription regulation</keyword>
<feature type="domain" description="HTH araC/xylS-type" evidence="4">
    <location>
        <begin position="92"/>
        <end position="191"/>
    </location>
</feature>
<dbReference type="InterPro" id="IPR018060">
    <property type="entry name" value="HTH_AraC"/>
</dbReference>
<evidence type="ECO:0000256" key="1">
    <source>
        <dbReference type="ARBA" id="ARBA00023015"/>
    </source>
</evidence>
<proteinExistence type="predicted"/>
<dbReference type="GO" id="GO:0003700">
    <property type="term" value="F:DNA-binding transcription factor activity"/>
    <property type="evidence" value="ECO:0007669"/>
    <property type="project" value="InterPro"/>
</dbReference>
<organism evidence="5 6">
    <name type="scientific">Vibrio phage pTD1</name>
    <dbReference type="NCBI Taxonomy" id="1938577"/>
    <lineage>
        <taxon>Viruses</taxon>
        <taxon>Duplodnaviria</taxon>
        <taxon>Heunggongvirae</taxon>
        <taxon>Uroviricota</taxon>
        <taxon>Caudoviricetes</taxon>
        <taxon>Chimalliviridae</taxon>
        <taxon>Gorgonvirinae</taxon>
        <taxon>Tidunavirus</taxon>
        <taxon>Tidunavirus pTD1</taxon>
    </lineage>
</organism>
<name>A0A1Q2U2Z2_9CAUD</name>
<keyword evidence="3" id="KW-0804">Transcription</keyword>
<dbReference type="Proteomes" id="UP000221243">
    <property type="component" value="Segment"/>
</dbReference>
<keyword evidence="2" id="KW-0238">DNA-binding</keyword>
<evidence type="ECO:0000259" key="4">
    <source>
        <dbReference type="PROSITE" id="PS01124"/>
    </source>
</evidence>
<dbReference type="InterPro" id="IPR009057">
    <property type="entry name" value="Homeodomain-like_sf"/>
</dbReference>
<keyword evidence="6" id="KW-1185">Reference proteome</keyword>
<reference evidence="5 6" key="1">
    <citation type="submission" date="2017-01" db="EMBL/GenBank/DDBJ databases">
        <title>Complete Genome Sequence of Vibrio Parahaemolyticus Bacteriophage pTD1.</title>
        <authorList>
            <person name="Midorikawa Y."/>
            <person name="Sano M."/>
        </authorList>
    </citation>
    <scope>NUCLEOTIDE SEQUENCE [LARGE SCALE GENOMIC DNA]</scope>
    <source>
        <strain evidence="5">PTD1</strain>
    </source>
</reference>
<protein>
    <recommendedName>
        <fullName evidence="4">HTH araC/xylS-type domain-containing protein</fullName>
    </recommendedName>
</protein>
<evidence type="ECO:0000256" key="3">
    <source>
        <dbReference type="ARBA" id="ARBA00023163"/>
    </source>
</evidence>
<sequence>MGRFLEKHNHPSVKEMLVEARMGHAKHLLSLDMINPLTIHDEVGYGARASFERRFKDYTGMSPTDYRKSIICKVKDGDRETYPKRINEVTQNELRKYLIRHFREPELTLTRVQDDFNLSKEEVQEIMKIVYDSTFEERLVTMRLEEAAKLLFKPKLTPRQIATECGFVSYHYFVVQFTKRYDVGPKQYRQLKLINAI</sequence>
<dbReference type="Gene3D" id="1.10.10.60">
    <property type="entry name" value="Homeodomain-like"/>
    <property type="match status" value="2"/>
</dbReference>
<evidence type="ECO:0000313" key="6">
    <source>
        <dbReference type="Proteomes" id="UP000221243"/>
    </source>
</evidence>
<dbReference type="SUPFAM" id="SSF46689">
    <property type="entry name" value="Homeodomain-like"/>
    <property type="match status" value="2"/>
</dbReference>
<accession>A0A1Q2U2Z2</accession>
<dbReference type="OrthoDB" id="31216at10239"/>
<feature type="domain" description="HTH araC/xylS-type" evidence="4">
    <location>
        <begin position="1"/>
        <end position="69"/>
    </location>
</feature>
<dbReference type="KEGG" id="vg:40075156"/>
<dbReference type="Pfam" id="PF12833">
    <property type="entry name" value="HTH_18"/>
    <property type="match status" value="2"/>
</dbReference>
<dbReference type="EMBL" id="AP017972">
    <property type="protein sequence ID" value="BAW98349.1"/>
    <property type="molecule type" value="Genomic_DNA"/>
</dbReference>